<feature type="region of interest" description="Disordered" evidence="1">
    <location>
        <begin position="398"/>
        <end position="424"/>
    </location>
</feature>
<dbReference type="Proteomes" id="UP001209570">
    <property type="component" value="Unassembled WGS sequence"/>
</dbReference>
<feature type="region of interest" description="Disordered" evidence="1">
    <location>
        <begin position="42"/>
        <end position="61"/>
    </location>
</feature>
<feature type="region of interest" description="Disordered" evidence="1">
    <location>
        <begin position="188"/>
        <end position="225"/>
    </location>
</feature>
<evidence type="ECO:0000313" key="4">
    <source>
        <dbReference type="Proteomes" id="UP001209570"/>
    </source>
</evidence>
<reference evidence="3" key="1">
    <citation type="submission" date="2021-12" db="EMBL/GenBank/DDBJ databases">
        <title>Prjna785345.</title>
        <authorList>
            <person name="Rujirawat T."/>
            <person name="Krajaejun T."/>
        </authorList>
    </citation>
    <scope>NUCLEOTIDE SEQUENCE</scope>
    <source>
        <strain evidence="3">Pi057C3</strain>
    </source>
</reference>
<dbReference type="AlphaFoldDB" id="A0AAD5Q6K2"/>
<feature type="compositionally biased region" description="Basic and acidic residues" evidence="1">
    <location>
        <begin position="203"/>
        <end position="219"/>
    </location>
</feature>
<gene>
    <name evidence="3" type="ORF">P43SY_000565</name>
</gene>
<dbReference type="Gene3D" id="3.30.2130.10">
    <property type="entry name" value="VC0802-like"/>
    <property type="match status" value="2"/>
</dbReference>
<protein>
    <recommendedName>
        <fullName evidence="2">CASTOR ACT domain-containing protein</fullName>
    </recommendedName>
</protein>
<feature type="compositionally biased region" description="Low complexity" evidence="1">
    <location>
        <begin position="190"/>
        <end position="201"/>
    </location>
</feature>
<sequence>MTDRLLADAHVQLICMAPSLVITSVKKTDNRNPFYPFLAPAGGAAPKRRSSSASSPTPSSDPHQLVTWLLELLFYSSSPSAQRFLSYVETQHEVSIVFEAELLERVPRDALEVEPIRWKALQVASAGAGAFLSQLAILTELTTQLARHDISVFQISTYQTDYILVKSEDLDRAIQCLLGSFCDVEMENGEPYTPTVETEPQQPEEREPRKDTAAGEPPRKHTLSAPDLDLHLVEIDKASVRRHMFALVRLLFGQSRRRRRAECEDGGETEADAADDACGKLFLSYSETGDGISIVTSDLAFLEQMEELARDGEEGVMVSPDSWRVVQIGDENLGFNETGIVASHTSVLLNAGTMVFYLSTYATDFMLIKEDEWSDALQILRANFRLLEGQFAPIVDRNEQAADSDDGSSGVLAAKSEETGATPELSIAVTEL</sequence>
<evidence type="ECO:0000313" key="3">
    <source>
        <dbReference type="EMBL" id="KAJ0393178.1"/>
    </source>
</evidence>
<name>A0AAD5Q6K2_PYTIN</name>
<dbReference type="Pfam" id="PF13840">
    <property type="entry name" value="ACT_7"/>
    <property type="match status" value="2"/>
</dbReference>
<dbReference type="PANTHER" id="PTHR31131">
    <property type="entry name" value="CHROMOSOME 1, WHOLE GENOME SHOTGUN SEQUENCE"/>
    <property type="match status" value="1"/>
</dbReference>
<evidence type="ECO:0000256" key="1">
    <source>
        <dbReference type="SAM" id="MobiDB-lite"/>
    </source>
</evidence>
<dbReference type="InterPro" id="IPR045865">
    <property type="entry name" value="ACT-like_dom_sf"/>
</dbReference>
<dbReference type="InterPro" id="IPR027795">
    <property type="entry name" value="CASTOR_ACT_dom"/>
</dbReference>
<organism evidence="3 4">
    <name type="scientific">Pythium insidiosum</name>
    <name type="common">Pythiosis disease agent</name>
    <dbReference type="NCBI Taxonomy" id="114742"/>
    <lineage>
        <taxon>Eukaryota</taxon>
        <taxon>Sar</taxon>
        <taxon>Stramenopiles</taxon>
        <taxon>Oomycota</taxon>
        <taxon>Peronosporomycetes</taxon>
        <taxon>Pythiales</taxon>
        <taxon>Pythiaceae</taxon>
        <taxon>Pythium</taxon>
    </lineage>
</organism>
<keyword evidence="4" id="KW-1185">Reference proteome</keyword>
<dbReference type="SUPFAM" id="SSF55021">
    <property type="entry name" value="ACT-like"/>
    <property type="match status" value="2"/>
</dbReference>
<dbReference type="EMBL" id="JAKCXM010000521">
    <property type="protein sequence ID" value="KAJ0393178.1"/>
    <property type="molecule type" value="Genomic_DNA"/>
</dbReference>
<feature type="domain" description="CASTOR ACT" evidence="2">
    <location>
        <begin position="116"/>
        <end position="177"/>
    </location>
</feature>
<dbReference type="PANTHER" id="PTHR31131:SF6">
    <property type="entry name" value="CASTOR ACT DOMAIN-CONTAINING PROTEIN"/>
    <property type="match status" value="1"/>
</dbReference>
<accession>A0AAD5Q6K2</accession>
<comment type="caution">
    <text evidence="3">The sequence shown here is derived from an EMBL/GenBank/DDBJ whole genome shotgun (WGS) entry which is preliminary data.</text>
</comment>
<evidence type="ECO:0000259" key="2">
    <source>
        <dbReference type="Pfam" id="PF13840"/>
    </source>
</evidence>
<proteinExistence type="predicted"/>
<feature type="domain" description="CASTOR ACT" evidence="2">
    <location>
        <begin position="319"/>
        <end position="381"/>
    </location>
</feature>
<dbReference type="InterPro" id="IPR051719">
    <property type="entry name" value="CASTOR_mTORC1"/>
</dbReference>